<dbReference type="GO" id="GO:0030288">
    <property type="term" value="C:outer membrane-bounded periplasmic space"/>
    <property type="evidence" value="ECO:0007669"/>
    <property type="project" value="TreeGrafter"/>
</dbReference>
<evidence type="ECO:0000313" key="17">
    <source>
        <dbReference type="EMBL" id="OZG48911.1"/>
    </source>
</evidence>
<name>A0A261EPY4_9BIFI</name>
<dbReference type="InterPro" id="IPR023346">
    <property type="entry name" value="Lysozyme-like_dom_sf"/>
</dbReference>
<evidence type="ECO:0000256" key="14">
    <source>
        <dbReference type="SAM" id="MobiDB-lite"/>
    </source>
</evidence>
<dbReference type="SUPFAM" id="SSF56601">
    <property type="entry name" value="beta-lactamase/transpeptidase-like"/>
    <property type="match status" value="1"/>
</dbReference>
<evidence type="ECO:0000256" key="1">
    <source>
        <dbReference type="ARBA" id="ARBA00007090"/>
    </source>
</evidence>
<gene>
    <name evidence="17" type="ORF">PSRA_1756</name>
</gene>
<feature type="domain" description="Glycosyl transferase family 51" evidence="16">
    <location>
        <begin position="52"/>
        <end position="222"/>
    </location>
</feature>
<dbReference type="AlphaFoldDB" id="A0A261EPY4"/>
<keyword evidence="11" id="KW-0961">Cell wall biogenesis/degradation</keyword>
<dbReference type="Gene3D" id="1.10.3810.10">
    <property type="entry name" value="Biosynthetic peptidoglycan transglycosylase-like"/>
    <property type="match status" value="1"/>
</dbReference>
<dbReference type="SUPFAM" id="SSF53955">
    <property type="entry name" value="Lysozyme-like"/>
    <property type="match status" value="1"/>
</dbReference>
<dbReference type="Pfam" id="PF00905">
    <property type="entry name" value="Transpeptidase"/>
    <property type="match status" value="1"/>
</dbReference>
<keyword evidence="9" id="KW-0573">Peptidoglycan synthesis</keyword>
<evidence type="ECO:0000256" key="8">
    <source>
        <dbReference type="ARBA" id="ARBA00022960"/>
    </source>
</evidence>
<evidence type="ECO:0000259" key="16">
    <source>
        <dbReference type="Pfam" id="PF00912"/>
    </source>
</evidence>
<evidence type="ECO:0000256" key="3">
    <source>
        <dbReference type="ARBA" id="ARBA00022645"/>
    </source>
</evidence>
<dbReference type="InterPro" id="IPR050396">
    <property type="entry name" value="Glycosyltr_51/Transpeptidase"/>
</dbReference>
<evidence type="ECO:0000256" key="2">
    <source>
        <dbReference type="ARBA" id="ARBA00007739"/>
    </source>
</evidence>
<dbReference type="GO" id="GO:0008658">
    <property type="term" value="F:penicillin binding"/>
    <property type="evidence" value="ECO:0007669"/>
    <property type="project" value="InterPro"/>
</dbReference>
<dbReference type="GO" id="GO:0008955">
    <property type="term" value="F:peptidoglycan glycosyltransferase activity"/>
    <property type="evidence" value="ECO:0007669"/>
    <property type="project" value="UniProtKB-EC"/>
</dbReference>
<dbReference type="InterPro" id="IPR012338">
    <property type="entry name" value="Beta-lactam/transpept-like"/>
</dbReference>
<evidence type="ECO:0000256" key="9">
    <source>
        <dbReference type="ARBA" id="ARBA00022984"/>
    </source>
</evidence>
<keyword evidence="3" id="KW-0121">Carboxypeptidase</keyword>
<keyword evidence="7" id="KW-0378">Hydrolase</keyword>
<proteinExistence type="inferred from homology"/>
<keyword evidence="5" id="KW-0328">Glycosyltransferase</keyword>
<dbReference type="EMBL" id="MWWR01000025">
    <property type="protein sequence ID" value="OZG48911.1"/>
    <property type="molecule type" value="Genomic_DNA"/>
</dbReference>
<comment type="caution">
    <text evidence="17">The sequence shown here is derived from an EMBL/GenBank/DDBJ whole genome shotgun (WGS) entry which is preliminary data.</text>
</comment>
<keyword evidence="6" id="KW-0808">Transferase</keyword>
<sequence length="639" mass="66283">MLLWIVGILLLALAGGIGALAYEYSRIEIPEPDAFAVAQASTVYYSDGTTEIGRLSGNDRHIIDCSTLPDYVGNAVVASENRTFWTDSGIDLKGIARALFTNITTGSRQGGSTITQQYAERYYLGETKTYPGKVKEALLALKISQTQDKSTVLCNYMNTIYFGRGAYGIEEAAQRYYGKPAADMTLSEAAMLAGIIPSPSTWDPAQDPDTARQRFERVISIMAEDGTISQADADAASMPATIDYTPSASGDYGGNTGYLLSMVANELQDADAFSRDDVASGGYSIVTTLDKNKQAAMESVASPSGNGLNEPDGVQTGAMSADPRTGAIVALWGGEDYQAKQLNNATQAHYQPGSTMKAFALVGAAQNGVNMDTTMFNGDSPQTYAGLATPVANYGDTSYGQISLSQATAYSVNTVFMRVTERLGAGTVAQIAQEAGVSSTLSSDSPFVTLGIDGVTVQDMTQAYSTIANQGTKVQLHIVASVTDSSGARVYAAAGAGGADGAGAAGAGTRVFDANVANMATAAMRCTMAYGTGASAAKEVGHTMAGKSGTANDNTASSFIGYTPSLVTTFAIWYPGADGSAQPLPSWNGHDYAAGLSTRLFADYMKQALAGTPDEQFTAPADPGTQGGADGTWGTAGGM</sequence>
<comment type="similarity">
    <text evidence="2">In the N-terminal section; belongs to the glycosyltransferase 51 family.</text>
</comment>
<accession>A0A261EPY4</accession>
<dbReference type="Pfam" id="PF00912">
    <property type="entry name" value="Transgly"/>
    <property type="match status" value="1"/>
</dbReference>
<dbReference type="FunFam" id="1.10.3810.10:FF:000001">
    <property type="entry name" value="Penicillin-binding protein 1A"/>
    <property type="match status" value="1"/>
</dbReference>
<organism evidence="17 18">
    <name type="scientific">Pseudoscardovia radai</name>
    <dbReference type="NCBI Taxonomy" id="987066"/>
    <lineage>
        <taxon>Bacteria</taxon>
        <taxon>Bacillati</taxon>
        <taxon>Actinomycetota</taxon>
        <taxon>Actinomycetes</taxon>
        <taxon>Bifidobacteriales</taxon>
        <taxon>Bifidobacteriaceae</taxon>
        <taxon>Pseudoscardovia</taxon>
    </lineage>
</organism>
<dbReference type="InterPro" id="IPR036950">
    <property type="entry name" value="PBP_transglycosylase"/>
</dbReference>
<dbReference type="GO" id="GO:0071555">
    <property type="term" value="P:cell wall organization"/>
    <property type="evidence" value="ECO:0007669"/>
    <property type="project" value="UniProtKB-KW"/>
</dbReference>
<dbReference type="OrthoDB" id="9766909at2"/>
<dbReference type="GO" id="GO:0009252">
    <property type="term" value="P:peptidoglycan biosynthetic process"/>
    <property type="evidence" value="ECO:0007669"/>
    <property type="project" value="UniProtKB-KW"/>
</dbReference>
<evidence type="ECO:0000256" key="10">
    <source>
        <dbReference type="ARBA" id="ARBA00023268"/>
    </source>
</evidence>
<evidence type="ECO:0000259" key="15">
    <source>
        <dbReference type="Pfam" id="PF00905"/>
    </source>
</evidence>
<evidence type="ECO:0000256" key="6">
    <source>
        <dbReference type="ARBA" id="ARBA00022679"/>
    </source>
</evidence>
<dbReference type="GO" id="GO:0008360">
    <property type="term" value="P:regulation of cell shape"/>
    <property type="evidence" value="ECO:0007669"/>
    <property type="project" value="UniProtKB-KW"/>
</dbReference>
<feature type="region of interest" description="Disordered" evidence="14">
    <location>
        <begin position="614"/>
        <end position="639"/>
    </location>
</feature>
<dbReference type="Proteomes" id="UP000216725">
    <property type="component" value="Unassembled WGS sequence"/>
</dbReference>
<dbReference type="RefSeq" id="WP_143516470.1">
    <property type="nucleotide sequence ID" value="NZ_MWWR01000025.1"/>
</dbReference>
<keyword evidence="18" id="KW-1185">Reference proteome</keyword>
<dbReference type="Gene3D" id="3.40.710.10">
    <property type="entry name" value="DD-peptidase/beta-lactamase superfamily"/>
    <property type="match status" value="1"/>
</dbReference>
<dbReference type="InterPro" id="IPR001264">
    <property type="entry name" value="Glyco_trans_51"/>
</dbReference>
<evidence type="ECO:0000256" key="7">
    <source>
        <dbReference type="ARBA" id="ARBA00022801"/>
    </source>
</evidence>
<comment type="similarity">
    <text evidence="1">In the C-terminal section; belongs to the transpeptidase family.</text>
</comment>
<dbReference type="PANTHER" id="PTHR32282:SF34">
    <property type="entry name" value="PENICILLIN-BINDING PROTEIN 1A"/>
    <property type="match status" value="1"/>
</dbReference>
<dbReference type="PANTHER" id="PTHR32282">
    <property type="entry name" value="BINDING PROTEIN TRANSPEPTIDASE, PUTATIVE-RELATED"/>
    <property type="match status" value="1"/>
</dbReference>
<keyword evidence="8" id="KW-0133">Cell shape</keyword>
<keyword evidence="4" id="KW-0645">Protease</keyword>
<keyword evidence="10" id="KW-0511">Multifunctional enzyme</keyword>
<evidence type="ECO:0000256" key="11">
    <source>
        <dbReference type="ARBA" id="ARBA00023316"/>
    </source>
</evidence>
<dbReference type="GO" id="GO:0006508">
    <property type="term" value="P:proteolysis"/>
    <property type="evidence" value="ECO:0007669"/>
    <property type="project" value="UniProtKB-KW"/>
</dbReference>
<comment type="catalytic activity">
    <reaction evidence="12">
        <text>Preferential cleavage: (Ac)2-L-Lys-D-Ala-|-D-Ala. Also transpeptidation of peptidyl-alanyl moieties that are N-acyl substituents of D-alanine.</text>
        <dbReference type="EC" id="3.4.16.4"/>
    </reaction>
</comment>
<evidence type="ECO:0000256" key="4">
    <source>
        <dbReference type="ARBA" id="ARBA00022670"/>
    </source>
</evidence>
<evidence type="ECO:0000256" key="5">
    <source>
        <dbReference type="ARBA" id="ARBA00022676"/>
    </source>
</evidence>
<dbReference type="InterPro" id="IPR001460">
    <property type="entry name" value="PCN-bd_Tpept"/>
</dbReference>
<feature type="compositionally biased region" description="Gly residues" evidence="14">
    <location>
        <begin position="625"/>
        <end position="639"/>
    </location>
</feature>
<comment type="catalytic activity">
    <reaction evidence="13">
        <text>[GlcNAc-(1-&gt;4)-Mur2Ac(oyl-L-Ala-gamma-D-Glu-L-Lys-D-Ala-D-Ala)](n)-di-trans,octa-cis-undecaprenyl diphosphate + beta-D-GlcNAc-(1-&gt;4)-Mur2Ac(oyl-L-Ala-gamma-D-Glu-L-Lys-D-Ala-D-Ala)-di-trans,octa-cis-undecaprenyl diphosphate = [GlcNAc-(1-&gt;4)-Mur2Ac(oyl-L-Ala-gamma-D-Glu-L-Lys-D-Ala-D-Ala)](n+1)-di-trans,octa-cis-undecaprenyl diphosphate + di-trans,octa-cis-undecaprenyl diphosphate + H(+)</text>
        <dbReference type="Rhea" id="RHEA:23708"/>
        <dbReference type="Rhea" id="RHEA-COMP:9602"/>
        <dbReference type="Rhea" id="RHEA-COMP:9603"/>
        <dbReference type="ChEBI" id="CHEBI:15378"/>
        <dbReference type="ChEBI" id="CHEBI:58405"/>
        <dbReference type="ChEBI" id="CHEBI:60033"/>
        <dbReference type="ChEBI" id="CHEBI:78435"/>
        <dbReference type="EC" id="2.4.99.28"/>
    </reaction>
</comment>
<feature type="domain" description="Penicillin-binding protein transpeptidase" evidence="15">
    <location>
        <begin position="318"/>
        <end position="565"/>
    </location>
</feature>
<reference evidence="17 18" key="1">
    <citation type="journal article" date="2017" name="BMC Genomics">
        <title>Comparative genomic and phylogenomic analyses of the Bifidobacteriaceae family.</title>
        <authorList>
            <person name="Lugli G.A."/>
            <person name="Milani C."/>
            <person name="Turroni F."/>
            <person name="Duranti S."/>
            <person name="Mancabelli L."/>
            <person name="Mangifesta M."/>
            <person name="Ferrario C."/>
            <person name="Modesto M."/>
            <person name="Mattarelli P."/>
            <person name="Jiri K."/>
            <person name="van Sinderen D."/>
            <person name="Ventura M."/>
        </authorList>
    </citation>
    <scope>NUCLEOTIDE SEQUENCE [LARGE SCALE GENOMIC DNA]</scope>
    <source>
        <strain evidence="17 18">DSM 24742</strain>
    </source>
</reference>
<evidence type="ECO:0000313" key="18">
    <source>
        <dbReference type="Proteomes" id="UP000216725"/>
    </source>
</evidence>
<dbReference type="GO" id="GO:0009002">
    <property type="term" value="F:serine-type D-Ala-D-Ala carboxypeptidase activity"/>
    <property type="evidence" value="ECO:0007669"/>
    <property type="project" value="UniProtKB-EC"/>
</dbReference>
<evidence type="ECO:0000256" key="12">
    <source>
        <dbReference type="ARBA" id="ARBA00034000"/>
    </source>
</evidence>
<evidence type="ECO:0000256" key="13">
    <source>
        <dbReference type="ARBA" id="ARBA00049902"/>
    </source>
</evidence>
<protein>
    <submittedName>
        <fullName evidence="17">Penicillin-binding protein</fullName>
    </submittedName>
</protein>